<keyword evidence="2" id="KW-0812">Transmembrane</keyword>
<evidence type="ECO:0000313" key="4">
    <source>
        <dbReference type="EMBL" id="SSX12406.1"/>
    </source>
</evidence>
<organism evidence="5">
    <name type="scientific">Culicoides sonorensis</name>
    <name type="common">Biting midge</name>
    <dbReference type="NCBI Taxonomy" id="179676"/>
    <lineage>
        <taxon>Eukaryota</taxon>
        <taxon>Metazoa</taxon>
        <taxon>Ecdysozoa</taxon>
        <taxon>Arthropoda</taxon>
        <taxon>Hexapoda</taxon>
        <taxon>Insecta</taxon>
        <taxon>Pterygota</taxon>
        <taxon>Neoptera</taxon>
        <taxon>Endopterygota</taxon>
        <taxon>Diptera</taxon>
        <taxon>Nematocera</taxon>
        <taxon>Chironomoidea</taxon>
        <taxon>Ceratopogonidae</taxon>
        <taxon>Ceratopogoninae</taxon>
        <taxon>Culicoides</taxon>
        <taxon>Monoculicoides</taxon>
    </lineage>
</organism>
<feature type="region of interest" description="Disordered" evidence="1">
    <location>
        <begin position="113"/>
        <end position="160"/>
    </location>
</feature>
<feature type="transmembrane region" description="Helical" evidence="2">
    <location>
        <begin position="231"/>
        <end position="250"/>
    </location>
</feature>
<feature type="signal peptide" evidence="3">
    <location>
        <begin position="1"/>
        <end position="21"/>
    </location>
</feature>
<dbReference type="EMBL" id="UFQT01001808">
    <property type="protein sequence ID" value="SSX31857.1"/>
    <property type="molecule type" value="Genomic_DNA"/>
</dbReference>
<reference evidence="4" key="1">
    <citation type="submission" date="2018-04" db="EMBL/GenBank/DDBJ databases">
        <authorList>
            <person name="Go L.Y."/>
            <person name="Mitchell J.A."/>
        </authorList>
    </citation>
    <scope>NUCLEOTIDE SEQUENCE</scope>
    <source>
        <tissue evidence="4">Whole organism</tissue>
    </source>
</reference>
<keyword evidence="2" id="KW-1133">Transmembrane helix</keyword>
<proteinExistence type="predicted"/>
<dbReference type="AlphaFoldDB" id="A0A336MUD8"/>
<evidence type="ECO:0000256" key="2">
    <source>
        <dbReference type="SAM" id="Phobius"/>
    </source>
</evidence>
<reference evidence="5" key="2">
    <citation type="submission" date="2018-07" db="EMBL/GenBank/DDBJ databases">
        <authorList>
            <person name="Quirk P.G."/>
            <person name="Krulwich T.A."/>
        </authorList>
    </citation>
    <scope>NUCLEOTIDE SEQUENCE</scope>
</reference>
<feature type="chain" id="PRO_5036062445" evidence="3">
    <location>
        <begin position="22"/>
        <end position="261"/>
    </location>
</feature>
<sequence length="261" mass="29376">MFYRLLFCCLFIISQINDSYQEKSSLSLFLDGIECVAATQSWDCIKNKFSRSLEHWDETLKAEKEEFIGELDMELTNLTKRHARNMGASQEESPSEIITSALQDVDEISETISSELSGFTKKSDENVDPESVDPSNDDDEETQTEEARQSGGSKGGKKGNKKKGGYYYYDDHDEHDDFEWYGKGKGKKGGYRGGGGKGKKKKGYMKIFMVGAALKAKLEMLLKLLSFHLQLKFFAIAAIGLIVNIARFWLDVKKGQAPQKV</sequence>
<dbReference type="VEuPathDB" id="VectorBase:CSON004173"/>
<keyword evidence="3" id="KW-0732">Signal</keyword>
<gene>
    <name evidence="5" type="primary">CSON004173</name>
</gene>
<feature type="compositionally biased region" description="Acidic residues" evidence="1">
    <location>
        <begin position="126"/>
        <end position="144"/>
    </location>
</feature>
<dbReference type="EMBL" id="UFQS01001808">
    <property type="protein sequence ID" value="SSX12406.1"/>
    <property type="molecule type" value="Genomic_DNA"/>
</dbReference>
<evidence type="ECO:0000256" key="1">
    <source>
        <dbReference type="SAM" id="MobiDB-lite"/>
    </source>
</evidence>
<accession>A0A336MUD8</accession>
<evidence type="ECO:0000256" key="3">
    <source>
        <dbReference type="SAM" id="SignalP"/>
    </source>
</evidence>
<evidence type="ECO:0000313" key="5">
    <source>
        <dbReference type="EMBL" id="SSX31857.1"/>
    </source>
</evidence>
<name>A0A336MUD8_CULSO</name>
<protein>
    <submittedName>
        <fullName evidence="5">CSON004173 protein</fullName>
    </submittedName>
</protein>
<keyword evidence="2" id="KW-0472">Membrane</keyword>